<evidence type="ECO:0000313" key="3">
    <source>
        <dbReference type="Proteomes" id="UP000807504"/>
    </source>
</evidence>
<feature type="transmembrane region" description="Helical" evidence="1">
    <location>
        <begin position="32"/>
        <end position="50"/>
    </location>
</feature>
<dbReference type="EMBL" id="JABXBU010000015">
    <property type="protein sequence ID" value="KAF8786495.1"/>
    <property type="molecule type" value="Genomic_DNA"/>
</dbReference>
<dbReference type="Proteomes" id="UP000807504">
    <property type="component" value="Unassembled WGS sequence"/>
</dbReference>
<dbReference type="AlphaFoldDB" id="A0A8T0F8F1"/>
<reference evidence="2" key="1">
    <citation type="journal article" date="2020" name="bioRxiv">
        <title>Chromosome-level reference genome of the European wasp spider Argiope bruennichi: a resource for studies on range expansion and evolutionary adaptation.</title>
        <authorList>
            <person name="Sheffer M.M."/>
            <person name="Hoppe A."/>
            <person name="Krehenwinkel H."/>
            <person name="Uhl G."/>
            <person name="Kuss A.W."/>
            <person name="Jensen L."/>
            <person name="Jensen C."/>
            <person name="Gillespie R.G."/>
            <person name="Hoff K.J."/>
            <person name="Prost S."/>
        </authorList>
    </citation>
    <scope>NUCLEOTIDE SEQUENCE</scope>
</reference>
<comment type="caution">
    <text evidence="2">The sequence shown here is derived from an EMBL/GenBank/DDBJ whole genome shotgun (WGS) entry which is preliminary data.</text>
</comment>
<evidence type="ECO:0000313" key="2">
    <source>
        <dbReference type="EMBL" id="KAF8786495.1"/>
    </source>
</evidence>
<protein>
    <submittedName>
        <fullName evidence="2">Uncharacterized protein</fullName>
    </submittedName>
</protein>
<name>A0A8T0F8F1_ARGBR</name>
<keyword evidence="1" id="KW-0812">Transmembrane</keyword>
<proteinExistence type="predicted"/>
<reference evidence="2" key="2">
    <citation type="submission" date="2020-06" db="EMBL/GenBank/DDBJ databases">
        <authorList>
            <person name="Sheffer M."/>
        </authorList>
    </citation>
    <scope>NUCLEOTIDE SEQUENCE</scope>
</reference>
<sequence>MGLFRHYARVFFRTHFRPIPHPVAKRWEMNSSLLYFVFAWTAFGWSLYYFKNNTNKDSPYASGIAITPYQSMRKFGAADSENTLIRIKGLNVEREVLSLDEVFEKCEEEERKIKSA</sequence>
<evidence type="ECO:0000256" key="1">
    <source>
        <dbReference type="SAM" id="Phobius"/>
    </source>
</evidence>
<accession>A0A8T0F8F1</accession>
<keyword evidence="3" id="KW-1185">Reference proteome</keyword>
<dbReference type="OrthoDB" id="6427442at2759"/>
<keyword evidence="1" id="KW-1133">Transmembrane helix</keyword>
<gene>
    <name evidence="2" type="ORF">HNY73_008198</name>
</gene>
<dbReference type="OMA" id="FFRTHFR"/>
<keyword evidence="1" id="KW-0472">Membrane</keyword>
<organism evidence="2 3">
    <name type="scientific">Argiope bruennichi</name>
    <name type="common">Wasp spider</name>
    <name type="synonym">Aranea bruennichi</name>
    <dbReference type="NCBI Taxonomy" id="94029"/>
    <lineage>
        <taxon>Eukaryota</taxon>
        <taxon>Metazoa</taxon>
        <taxon>Ecdysozoa</taxon>
        <taxon>Arthropoda</taxon>
        <taxon>Chelicerata</taxon>
        <taxon>Arachnida</taxon>
        <taxon>Araneae</taxon>
        <taxon>Araneomorphae</taxon>
        <taxon>Entelegynae</taxon>
        <taxon>Araneoidea</taxon>
        <taxon>Araneidae</taxon>
        <taxon>Argiope</taxon>
    </lineage>
</organism>